<dbReference type="Pfam" id="PF03466">
    <property type="entry name" value="LysR_substrate"/>
    <property type="match status" value="1"/>
</dbReference>
<dbReference type="GO" id="GO:0006351">
    <property type="term" value="P:DNA-templated transcription"/>
    <property type="evidence" value="ECO:0007669"/>
    <property type="project" value="TreeGrafter"/>
</dbReference>
<keyword evidence="4" id="KW-0804">Transcription</keyword>
<dbReference type="SUPFAM" id="SSF53850">
    <property type="entry name" value="Periplasmic binding protein-like II"/>
    <property type="match status" value="1"/>
</dbReference>
<dbReference type="InterPro" id="IPR000847">
    <property type="entry name" value="LysR_HTH_N"/>
</dbReference>
<evidence type="ECO:0000313" key="7">
    <source>
        <dbReference type="Proteomes" id="UP000188879"/>
    </source>
</evidence>
<evidence type="ECO:0000313" key="6">
    <source>
        <dbReference type="EMBL" id="ONG57904.1"/>
    </source>
</evidence>
<dbReference type="InterPro" id="IPR005119">
    <property type="entry name" value="LysR_subst-bd"/>
</dbReference>
<dbReference type="PROSITE" id="PS50931">
    <property type="entry name" value="HTH_LYSR"/>
    <property type="match status" value="1"/>
</dbReference>
<dbReference type="InterPro" id="IPR036390">
    <property type="entry name" value="WH_DNA-bd_sf"/>
</dbReference>
<sequence>MQRRLPSLMALQAFEASARLQSFAEAGRACCLTPGAISRQVRLLEGDLGTLLLRREAGRLALTADGATYLKEIAPALARIDRASARVARQGEAASLHVTTLPGFGAVWLMPRHAGFVAAHPKIRLNLYTRTEDVDFARHPFDAAIYFNSAPPPELIADRLLVEEQVAVCHPRLRPPGPRPALQALSKLPLIHHLDRPAAWEDWLADLGAATPELRHGPGFQHAPLMAEAAGAGLGLALIPRFLVEDDLATGRLVAPFAHLGVSRRTYWLTYPPSHGQSRPLQAFRQWLLAEMRAGAATSRSPS</sequence>
<accession>A0A1V2H7U7</accession>
<organism evidence="6 7">
    <name type="scientific">Teichococcus deserti</name>
    <dbReference type="NCBI Taxonomy" id="1817963"/>
    <lineage>
        <taxon>Bacteria</taxon>
        <taxon>Pseudomonadati</taxon>
        <taxon>Pseudomonadota</taxon>
        <taxon>Alphaproteobacteria</taxon>
        <taxon>Acetobacterales</taxon>
        <taxon>Roseomonadaceae</taxon>
        <taxon>Roseomonas</taxon>
    </lineage>
</organism>
<evidence type="ECO:0000256" key="2">
    <source>
        <dbReference type="ARBA" id="ARBA00023015"/>
    </source>
</evidence>
<keyword evidence="2" id="KW-0805">Transcription regulation</keyword>
<dbReference type="InterPro" id="IPR036388">
    <property type="entry name" value="WH-like_DNA-bd_sf"/>
</dbReference>
<reference evidence="6 7" key="1">
    <citation type="submission" date="2016-10" db="EMBL/GenBank/DDBJ databases">
        <title>Draft Genome sequence of Roseomonas sp. strain M3.</title>
        <authorList>
            <person name="Subhash Y."/>
            <person name="Lee S."/>
        </authorList>
    </citation>
    <scope>NUCLEOTIDE SEQUENCE [LARGE SCALE GENOMIC DNA]</scope>
    <source>
        <strain evidence="6 7">M3</strain>
    </source>
</reference>
<dbReference type="Proteomes" id="UP000188879">
    <property type="component" value="Unassembled WGS sequence"/>
</dbReference>
<protein>
    <recommendedName>
        <fullName evidence="5">HTH lysR-type domain-containing protein</fullName>
    </recommendedName>
</protein>
<evidence type="ECO:0000256" key="4">
    <source>
        <dbReference type="ARBA" id="ARBA00023163"/>
    </source>
</evidence>
<comment type="caution">
    <text evidence="6">The sequence shown here is derived from an EMBL/GenBank/DDBJ whole genome shotgun (WGS) entry which is preliminary data.</text>
</comment>
<dbReference type="Gene3D" id="1.10.10.10">
    <property type="entry name" value="Winged helix-like DNA-binding domain superfamily/Winged helix DNA-binding domain"/>
    <property type="match status" value="1"/>
</dbReference>
<dbReference type="RefSeq" id="WP_076956059.1">
    <property type="nucleotide sequence ID" value="NZ_MLCO01000024.1"/>
</dbReference>
<proteinExistence type="inferred from homology"/>
<comment type="similarity">
    <text evidence="1">Belongs to the LysR transcriptional regulatory family.</text>
</comment>
<dbReference type="GO" id="GO:0003700">
    <property type="term" value="F:DNA-binding transcription factor activity"/>
    <property type="evidence" value="ECO:0007669"/>
    <property type="project" value="InterPro"/>
</dbReference>
<dbReference type="InterPro" id="IPR058163">
    <property type="entry name" value="LysR-type_TF_proteobact-type"/>
</dbReference>
<dbReference type="CDD" id="cd08432">
    <property type="entry name" value="PBP2_GcdR_TrpI_HvrB_AmpR_like"/>
    <property type="match status" value="1"/>
</dbReference>
<evidence type="ECO:0000256" key="1">
    <source>
        <dbReference type="ARBA" id="ARBA00009437"/>
    </source>
</evidence>
<dbReference type="SUPFAM" id="SSF46785">
    <property type="entry name" value="Winged helix' DNA-binding domain"/>
    <property type="match status" value="1"/>
</dbReference>
<dbReference type="Gene3D" id="3.40.190.10">
    <property type="entry name" value="Periplasmic binding protein-like II"/>
    <property type="match status" value="2"/>
</dbReference>
<keyword evidence="7" id="KW-1185">Reference proteome</keyword>
<feature type="domain" description="HTH lysR-type" evidence="5">
    <location>
        <begin position="6"/>
        <end position="63"/>
    </location>
</feature>
<evidence type="ECO:0000256" key="3">
    <source>
        <dbReference type="ARBA" id="ARBA00023125"/>
    </source>
</evidence>
<dbReference type="AlphaFoldDB" id="A0A1V2H7U7"/>
<dbReference type="GO" id="GO:0043565">
    <property type="term" value="F:sequence-specific DNA binding"/>
    <property type="evidence" value="ECO:0007669"/>
    <property type="project" value="TreeGrafter"/>
</dbReference>
<dbReference type="EMBL" id="MLCO01000024">
    <property type="protein sequence ID" value="ONG57904.1"/>
    <property type="molecule type" value="Genomic_DNA"/>
</dbReference>
<dbReference type="PANTHER" id="PTHR30537">
    <property type="entry name" value="HTH-TYPE TRANSCRIPTIONAL REGULATOR"/>
    <property type="match status" value="1"/>
</dbReference>
<gene>
    <name evidence="6" type="ORF">BKE38_03815</name>
</gene>
<evidence type="ECO:0000259" key="5">
    <source>
        <dbReference type="PROSITE" id="PS50931"/>
    </source>
</evidence>
<dbReference type="OrthoDB" id="9794694at2"/>
<dbReference type="PANTHER" id="PTHR30537:SF74">
    <property type="entry name" value="HTH-TYPE TRANSCRIPTIONAL REGULATOR TRPI"/>
    <property type="match status" value="1"/>
</dbReference>
<keyword evidence="3" id="KW-0238">DNA-binding</keyword>
<name>A0A1V2H7U7_9PROT</name>
<dbReference type="Pfam" id="PF00126">
    <property type="entry name" value="HTH_1"/>
    <property type="match status" value="1"/>
</dbReference>